<dbReference type="PIRSF" id="PIRSF001235">
    <property type="entry name" value="Amidase_carbamoylase"/>
    <property type="match status" value="1"/>
</dbReference>
<comment type="caution">
    <text evidence="4">The sequence shown here is derived from an EMBL/GenBank/DDBJ whole genome shotgun (WGS) entry which is preliminary data.</text>
</comment>
<reference evidence="4 5" key="1">
    <citation type="submission" date="2024-06" db="EMBL/GenBank/DDBJ databases">
        <title>Sorghum-associated microbial communities from plants grown in Nebraska, USA.</title>
        <authorList>
            <person name="Schachtman D."/>
        </authorList>
    </citation>
    <scope>NUCLEOTIDE SEQUENCE [LARGE SCALE GENOMIC DNA]</scope>
    <source>
        <strain evidence="4 5">2709</strain>
    </source>
</reference>
<protein>
    <submittedName>
        <fullName evidence="4">N-carbamoyl-L-amino-acid hydrolase</fullName>
        <ecNumber evidence="4">3.5.1.6</ecNumber>
        <ecNumber evidence="4">3.5.1.87</ecNumber>
    </submittedName>
</protein>
<keyword evidence="2 4" id="KW-0378">Hydrolase</keyword>
<dbReference type="PANTHER" id="PTHR32494:SF5">
    <property type="entry name" value="ALLANTOATE AMIDOHYDROLASE"/>
    <property type="match status" value="1"/>
</dbReference>
<evidence type="ECO:0000259" key="3">
    <source>
        <dbReference type="Pfam" id="PF07687"/>
    </source>
</evidence>
<sequence length="421" mass="44753">MSALAKHRFDAVNKLQIDQPRLLSRISALGEVGAIDGGGVCRLALTDADRDGRDLVVCWMKELGLAVSVDGIGNVVGVRAGREDLAPVMTGSHIDTVRTGGRYDGNLGVLAGLEVIASLNDAHIVTKRPLAVAFFTNEEGARFAPDMMGSQVYQGDLALEHALDTVGIDGTSVRENLQRIGYAGEAPVGNNHVHAFVELHVEQGPVLEHEGITIGAVTGVQGIHWTELTVEGVSNHAGTTPMALRHDAGFVAMRIAAFAREVAAEMGKGQLATVGQINLTPNLINVIPNRAVFTLDLRNTDADALKKAVDKVFAFAFQVAEEEGVKLTHRPLADFDPVAFDERIVARVESLAKEQGHSVRRMPSGAGHDAQMLARMCPAGMIFVPSVAGLSHNVKEFTHAVDIGAGANLLLSLMTELAEQP</sequence>
<accession>A0ABV2QC62</accession>
<evidence type="ECO:0000313" key="5">
    <source>
        <dbReference type="Proteomes" id="UP001549320"/>
    </source>
</evidence>
<dbReference type="GO" id="GO:0050538">
    <property type="term" value="F:N-carbamoyl-L-amino-acid hydrolase activity"/>
    <property type="evidence" value="ECO:0007669"/>
    <property type="project" value="UniProtKB-EC"/>
</dbReference>
<dbReference type="InterPro" id="IPR036264">
    <property type="entry name" value="Bact_exopeptidase_dim_dom"/>
</dbReference>
<dbReference type="NCBIfam" id="NF006771">
    <property type="entry name" value="PRK09290.1-5"/>
    <property type="match status" value="1"/>
</dbReference>
<dbReference type="SUPFAM" id="SSF55031">
    <property type="entry name" value="Bacterial exopeptidase dimerisation domain"/>
    <property type="match status" value="1"/>
</dbReference>
<dbReference type="Pfam" id="PF01546">
    <property type="entry name" value="Peptidase_M20"/>
    <property type="match status" value="1"/>
</dbReference>
<organism evidence="4 5">
    <name type="scientific">Ottowia thiooxydans</name>
    <dbReference type="NCBI Taxonomy" id="219182"/>
    <lineage>
        <taxon>Bacteria</taxon>
        <taxon>Pseudomonadati</taxon>
        <taxon>Pseudomonadota</taxon>
        <taxon>Betaproteobacteria</taxon>
        <taxon>Burkholderiales</taxon>
        <taxon>Comamonadaceae</taxon>
        <taxon>Ottowia</taxon>
    </lineage>
</organism>
<dbReference type="PANTHER" id="PTHR32494">
    <property type="entry name" value="ALLANTOATE DEIMINASE-RELATED"/>
    <property type="match status" value="1"/>
</dbReference>
<dbReference type="EC" id="3.5.1.6" evidence="4"/>
<evidence type="ECO:0000256" key="1">
    <source>
        <dbReference type="ARBA" id="ARBA00006153"/>
    </source>
</evidence>
<dbReference type="SUPFAM" id="SSF53187">
    <property type="entry name" value="Zn-dependent exopeptidases"/>
    <property type="match status" value="1"/>
</dbReference>
<dbReference type="NCBIfam" id="TIGR01879">
    <property type="entry name" value="hydantase"/>
    <property type="match status" value="1"/>
</dbReference>
<dbReference type="InterPro" id="IPR010158">
    <property type="entry name" value="Amidase_Cbmase"/>
</dbReference>
<dbReference type="EMBL" id="JBEPSH010000007">
    <property type="protein sequence ID" value="MET4578626.1"/>
    <property type="molecule type" value="Genomic_DNA"/>
</dbReference>
<proteinExistence type="inferred from homology"/>
<evidence type="ECO:0000313" key="4">
    <source>
        <dbReference type="EMBL" id="MET4578626.1"/>
    </source>
</evidence>
<gene>
    <name evidence="4" type="ORF">ABIE13_003742</name>
</gene>
<keyword evidence="5" id="KW-1185">Reference proteome</keyword>
<dbReference type="GO" id="GO:0003837">
    <property type="term" value="F:beta-ureidopropionase activity"/>
    <property type="evidence" value="ECO:0007669"/>
    <property type="project" value="UniProtKB-EC"/>
</dbReference>
<dbReference type="Gene3D" id="3.40.630.10">
    <property type="entry name" value="Zn peptidases"/>
    <property type="match status" value="1"/>
</dbReference>
<dbReference type="EC" id="3.5.1.87" evidence="4"/>
<dbReference type="InterPro" id="IPR011650">
    <property type="entry name" value="Peptidase_M20_dimer"/>
</dbReference>
<name>A0ABV2QC62_9BURK</name>
<comment type="similarity">
    <text evidence="1">Belongs to the peptidase M20 family.</text>
</comment>
<evidence type="ECO:0000256" key="2">
    <source>
        <dbReference type="ARBA" id="ARBA00022801"/>
    </source>
</evidence>
<dbReference type="Pfam" id="PF07687">
    <property type="entry name" value="M20_dimer"/>
    <property type="match status" value="1"/>
</dbReference>
<dbReference type="CDD" id="cd03884">
    <property type="entry name" value="M20_bAS"/>
    <property type="match status" value="1"/>
</dbReference>
<dbReference type="RefSeq" id="WP_354446017.1">
    <property type="nucleotide sequence ID" value="NZ_JBEPSH010000007.1"/>
</dbReference>
<dbReference type="NCBIfam" id="NF006769">
    <property type="entry name" value="PRK09290.1-3"/>
    <property type="match status" value="1"/>
</dbReference>
<dbReference type="Proteomes" id="UP001549320">
    <property type="component" value="Unassembled WGS sequence"/>
</dbReference>
<dbReference type="InterPro" id="IPR002933">
    <property type="entry name" value="Peptidase_M20"/>
</dbReference>
<dbReference type="Gene3D" id="3.30.70.360">
    <property type="match status" value="1"/>
</dbReference>
<feature type="domain" description="Peptidase M20 dimerisation" evidence="3">
    <location>
        <begin position="219"/>
        <end position="315"/>
    </location>
</feature>